<reference evidence="4" key="3">
    <citation type="submission" date="2015-06" db="UniProtKB">
        <authorList>
            <consortium name="EnsemblMetazoa"/>
        </authorList>
    </citation>
    <scope>IDENTIFICATION</scope>
</reference>
<evidence type="ECO:0000313" key="4">
    <source>
        <dbReference type="EnsemblMetazoa" id="CapteP194057"/>
    </source>
</evidence>
<feature type="transmembrane region" description="Helical" evidence="2">
    <location>
        <begin position="68"/>
        <end position="91"/>
    </location>
</feature>
<keyword evidence="2" id="KW-0472">Membrane</keyword>
<name>R7UXA4_CAPTE</name>
<dbReference type="STRING" id="283909.R7UXA4"/>
<keyword evidence="2" id="KW-0812">Transmembrane</keyword>
<evidence type="ECO:0008006" key="6">
    <source>
        <dbReference type="Google" id="ProtNLM"/>
    </source>
</evidence>
<dbReference type="OrthoDB" id="9909019at2759"/>
<evidence type="ECO:0000256" key="2">
    <source>
        <dbReference type="SAM" id="Phobius"/>
    </source>
</evidence>
<feature type="transmembrane region" description="Helical" evidence="2">
    <location>
        <begin position="39"/>
        <end position="61"/>
    </location>
</feature>
<dbReference type="EMBL" id="AMQN01020370">
    <property type="status" value="NOT_ANNOTATED_CDS"/>
    <property type="molecule type" value="Genomic_DNA"/>
</dbReference>
<keyword evidence="5" id="KW-1185">Reference proteome</keyword>
<proteinExistence type="predicted"/>
<reference evidence="5" key="1">
    <citation type="submission" date="2012-12" db="EMBL/GenBank/DDBJ databases">
        <authorList>
            <person name="Hellsten U."/>
            <person name="Grimwood J."/>
            <person name="Chapman J.A."/>
            <person name="Shapiro H."/>
            <person name="Aerts A."/>
            <person name="Otillar R.P."/>
            <person name="Terry A.Y."/>
            <person name="Boore J.L."/>
            <person name="Simakov O."/>
            <person name="Marletaz F."/>
            <person name="Cho S.-J."/>
            <person name="Edsinger-Gonzales E."/>
            <person name="Havlak P."/>
            <person name="Kuo D.-H."/>
            <person name="Larsson T."/>
            <person name="Lv J."/>
            <person name="Arendt D."/>
            <person name="Savage R."/>
            <person name="Osoegawa K."/>
            <person name="de Jong P."/>
            <person name="Lindberg D.R."/>
            <person name="Seaver E.C."/>
            <person name="Weisblat D.A."/>
            <person name="Putnam N.H."/>
            <person name="Grigoriev I.V."/>
            <person name="Rokhsar D.S."/>
        </authorList>
    </citation>
    <scope>NUCLEOTIDE SEQUENCE</scope>
    <source>
        <strain evidence="5">I ESC-2004</strain>
    </source>
</reference>
<gene>
    <name evidence="3" type="ORF">CAPTEDRAFT_194057</name>
</gene>
<protein>
    <recommendedName>
        <fullName evidence="6">Protein S-acyltransferase</fullName>
    </recommendedName>
</protein>
<evidence type="ECO:0000313" key="3">
    <source>
        <dbReference type="EMBL" id="ELU10979.1"/>
    </source>
</evidence>
<feature type="transmembrane region" description="Helical" evidence="2">
    <location>
        <begin position="111"/>
        <end position="134"/>
    </location>
</feature>
<dbReference type="EMBL" id="AMQN01020369">
    <property type="status" value="NOT_ANNOTATED_CDS"/>
    <property type="molecule type" value="Genomic_DNA"/>
</dbReference>
<evidence type="ECO:0000256" key="1">
    <source>
        <dbReference type="SAM" id="MobiDB-lite"/>
    </source>
</evidence>
<dbReference type="EnsemblMetazoa" id="CapteT194057">
    <property type="protein sequence ID" value="CapteP194057"/>
    <property type="gene ID" value="CapteG194057"/>
</dbReference>
<dbReference type="EMBL" id="KB297072">
    <property type="protein sequence ID" value="ELU10979.1"/>
    <property type="molecule type" value="Genomic_DNA"/>
</dbReference>
<dbReference type="AlphaFoldDB" id="R7UXA4"/>
<accession>R7UXA4</accession>
<dbReference type="HOGENOM" id="CLU_1257121_0_0_1"/>
<dbReference type="Proteomes" id="UP000014760">
    <property type="component" value="Unassembled WGS sequence"/>
</dbReference>
<evidence type="ECO:0000313" key="5">
    <source>
        <dbReference type="Proteomes" id="UP000014760"/>
    </source>
</evidence>
<sequence>MGATHPPDQESTAPPTPDVVYESTSRRNGWSWPPHPFQFIAWGIFLYFAVFYFSTSVPGCLNEWQPPAYVVVAVLFVLHVVLHVLAVSVNPADSAVLFKMASAYASVPAEAWLSFTALTGLLAVVAVALLLHLLGFHFYLISKGLSTYDYIVKEREECERKARMQEEQLISQPDLNIKSKNRVVPQQTDGYELETELTARSSRASFCEFSSPLGMLFLFI</sequence>
<reference evidence="3 5" key="2">
    <citation type="journal article" date="2013" name="Nature">
        <title>Insights into bilaterian evolution from three spiralian genomes.</title>
        <authorList>
            <person name="Simakov O."/>
            <person name="Marletaz F."/>
            <person name="Cho S.J."/>
            <person name="Edsinger-Gonzales E."/>
            <person name="Havlak P."/>
            <person name="Hellsten U."/>
            <person name="Kuo D.H."/>
            <person name="Larsson T."/>
            <person name="Lv J."/>
            <person name="Arendt D."/>
            <person name="Savage R."/>
            <person name="Osoegawa K."/>
            <person name="de Jong P."/>
            <person name="Grimwood J."/>
            <person name="Chapman J.A."/>
            <person name="Shapiro H."/>
            <person name="Aerts A."/>
            <person name="Otillar R.P."/>
            <person name="Terry A.Y."/>
            <person name="Boore J.L."/>
            <person name="Grigoriev I.V."/>
            <person name="Lindberg D.R."/>
            <person name="Seaver E.C."/>
            <person name="Weisblat D.A."/>
            <person name="Putnam N.H."/>
            <person name="Rokhsar D.S."/>
        </authorList>
    </citation>
    <scope>NUCLEOTIDE SEQUENCE</scope>
    <source>
        <strain evidence="3 5">I ESC-2004</strain>
    </source>
</reference>
<organism evidence="3">
    <name type="scientific">Capitella teleta</name>
    <name type="common">Polychaete worm</name>
    <dbReference type="NCBI Taxonomy" id="283909"/>
    <lineage>
        <taxon>Eukaryota</taxon>
        <taxon>Metazoa</taxon>
        <taxon>Spiralia</taxon>
        <taxon>Lophotrochozoa</taxon>
        <taxon>Annelida</taxon>
        <taxon>Polychaeta</taxon>
        <taxon>Sedentaria</taxon>
        <taxon>Scolecida</taxon>
        <taxon>Capitellidae</taxon>
        <taxon>Capitella</taxon>
    </lineage>
</organism>
<feature type="region of interest" description="Disordered" evidence="1">
    <location>
        <begin position="1"/>
        <end position="20"/>
    </location>
</feature>
<keyword evidence="2" id="KW-1133">Transmembrane helix</keyword>